<protein>
    <submittedName>
        <fullName evidence="1">Uncharacterized protein</fullName>
    </submittedName>
</protein>
<proteinExistence type="predicted"/>
<gene>
    <name evidence="1" type="ORF">ACJMK2_040796</name>
</gene>
<accession>A0ABD3W253</accession>
<reference evidence="1 2" key="1">
    <citation type="submission" date="2024-11" db="EMBL/GenBank/DDBJ databases">
        <title>Chromosome-level genome assembly of the freshwater bivalve Anodonta woodiana.</title>
        <authorList>
            <person name="Chen X."/>
        </authorList>
    </citation>
    <scope>NUCLEOTIDE SEQUENCE [LARGE SCALE GENOMIC DNA]</scope>
    <source>
        <strain evidence="1">MN2024</strain>
        <tissue evidence="1">Gills</tissue>
    </source>
</reference>
<dbReference type="EMBL" id="JBJQND010000008">
    <property type="protein sequence ID" value="KAL3867954.1"/>
    <property type="molecule type" value="Genomic_DNA"/>
</dbReference>
<organism evidence="1 2">
    <name type="scientific">Sinanodonta woodiana</name>
    <name type="common">Chinese pond mussel</name>
    <name type="synonym">Anodonta woodiana</name>
    <dbReference type="NCBI Taxonomy" id="1069815"/>
    <lineage>
        <taxon>Eukaryota</taxon>
        <taxon>Metazoa</taxon>
        <taxon>Spiralia</taxon>
        <taxon>Lophotrochozoa</taxon>
        <taxon>Mollusca</taxon>
        <taxon>Bivalvia</taxon>
        <taxon>Autobranchia</taxon>
        <taxon>Heteroconchia</taxon>
        <taxon>Palaeoheterodonta</taxon>
        <taxon>Unionida</taxon>
        <taxon>Unionoidea</taxon>
        <taxon>Unionidae</taxon>
        <taxon>Unioninae</taxon>
        <taxon>Sinanodonta</taxon>
    </lineage>
</organism>
<comment type="caution">
    <text evidence="1">The sequence shown here is derived from an EMBL/GenBank/DDBJ whole genome shotgun (WGS) entry which is preliminary data.</text>
</comment>
<sequence>MNRFTPIDHILDATLKTMKDHVSSVDGYTCVTELNGQLDMSGKYQDVEPKEYHQHSKEFVKNLVKEFVACVESEMKKRFSPWFCVQNAIQSLKKKQSFIEVSS</sequence>
<keyword evidence="2" id="KW-1185">Reference proteome</keyword>
<evidence type="ECO:0000313" key="1">
    <source>
        <dbReference type="EMBL" id="KAL3867954.1"/>
    </source>
</evidence>
<evidence type="ECO:0000313" key="2">
    <source>
        <dbReference type="Proteomes" id="UP001634394"/>
    </source>
</evidence>
<dbReference type="AlphaFoldDB" id="A0ABD3W253"/>
<name>A0ABD3W253_SINWO</name>
<dbReference type="Proteomes" id="UP001634394">
    <property type="component" value="Unassembled WGS sequence"/>
</dbReference>